<organism evidence="2 3">
    <name type="scientific">Marasmius oreades</name>
    <name type="common">fairy-ring Marasmius</name>
    <dbReference type="NCBI Taxonomy" id="181124"/>
    <lineage>
        <taxon>Eukaryota</taxon>
        <taxon>Fungi</taxon>
        <taxon>Dikarya</taxon>
        <taxon>Basidiomycota</taxon>
        <taxon>Agaricomycotina</taxon>
        <taxon>Agaricomycetes</taxon>
        <taxon>Agaricomycetidae</taxon>
        <taxon>Agaricales</taxon>
        <taxon>Marasmiineae</taxon>
        <taxon>Marasmiaceae</taxon>
        <taxon>Marasmius</taxon>
    </lineage>
</organism>
<proteinExistence type="predicted"/>
<dbReference type="KEGG" id="more:E1B28_000043"/>
<dbReference type="GeneID" id="66069119"/>
<dbReference type="Proteomes" id="UP001049176">
    <property type="component" value="Chromosome 1"/>
</dbReference>
<comment type="caution">
    <text evidence="2">The sequence shown here is derived from an EMBL/GenBank/DDBJ whole genome shotgun (WGS) entry which is preliminary data.</text>
</comment>
<name>A0A9P8ADX9_9AGAR</name>
<dbReference type="AlphaFoldDB" id="A0A9P8ADX9"/>
<keyword evidence="1" id="KW-0472">Membrane</keyword>
<evidence type="ECO:0000313" key="3">
    <source>
        <dbReference type="Proteomes" id="UP001049176"/>
    </source>
</evidence>
<accession>A0A9P8ADX9</accession>
<keyword evidence="3" id="KW-1185">Reference proteome</keyword>
<dbReference type="OrthoDB" id="3341077at2759"/>
<evidence type="ECO:0000313" key="2">
    <source>
        <dbReference type="EMBL" id="KAG7098069.1"/>
    </source>
</evidence>
<reference evidence="2" key="1">
    <citation type="journal article" date="2021" name="Genome Biol. Evol.">
        <title>The assembled and annotated genome of the fairy-ring fungus Marasmius oreades.</title>
        <authorList>
            <person name="Hiltunen M."/>
            <person name="Ament-Velasquez S.L."/>
            <person name="Johannesson H."/>
        </authorList>
    </citation>
    <scope>NUCLEOTIDE SEQUENCE</scope>
    <source>
        <strain evidence="2">03SP1</strain>
    </source>
</reference>
<feature type="transmembrane region" description="Helical" evidence="1">
    <location>
        <begin position="152"/>
        <end position="177"/>
    </location>
</feature>
<protein>
    <submittedName>
        <fullName evidence="2">Uncharacterized protein</fullName>
    </submittedName>
</protein>
<evidence type="ECO:0000256" key="1">
    <source>
        <dbReference type="SAM" id="Phobius"/>
    </source>
</evidence>
<feature type="transmembrane region" description="Helical" evidence="1">
    <location>
        <begin position="114"/>
        <end position="140"/>
    </location>
</feature>
<gene>
    <name evidence="2" type="ORF">E1B28_000043</name>
</gene>
<keyword evidence="1" id="KW-0812">Transmembrane</keyword>
<sequence length="193" mass="20615">MMANILADVVLVFRCYALWDSRRSVIIVPTIACVLSNGIGIVSMAIAISSGLSLNPGSTLAKWGSQAVYLEDVYYVVNALINVVLTSMVARKIWLSGAHCRHYSTAGQSLKKRYTSISSIILQSGLIYPLVLFISVPFTLFPSLVGWDVYPLLIQVAGICPTLMIVRVGLGLGGVVTGNTSGSFTLKVSGADE</sequence>
<dbReference type="EMBL" id="CM032181">
    <property type="protein sequence ID" value="KAG7098069.1"/>
    <property type="molecule type" value="Genomic_DNA"/>
</dbReference>
<keyword evidence="1" id="KW-1133">Transmembrane helix</keyword>
<dbReference type="RefSeq" id="XP_043014539.1">
    <property type="nucleotide sequence ID" value="XM_043145840.1"/>
</dbReference>
<feature type="transmembrane region" description="Helical" evidence="1">
    <location>
        <begin position="73"/>
        <end position="94"/>
    </location>
</feature>
<feature type="transmembrane region" description="Helical" evidence="1">
    <location>
        <begin position="26"/>
        <end position="53"/>
    </location>
</feature>